<evidence type="ECO:0000256" key="2">
    <source>
        <dbReference type="ARBA" id="ARBA00012180"/>
    </source>
</evidence>
<keyword evidence="8" id="KW-0695">RNA-directed DNA polymerase</keyword>
<dbReference type="SUPFAM" id="SSF56672">
    <property type="entry name" value="DNA/RNA polymerases"/>
    <property type="match status" value="1"/>
</dbReference>
<dbReference type="PANTHER" id="PTHR37984:SF5">
    <property type="entry name" value="PROTEIN NYNRIN-LIKE"/>
    <property type="match status" value="1"/>
</dbReference>
<keyword evidence="4" id="KW-0548">Nucleotidyltransferase</keyword>
<evidence type="ECO:0000256" key="1">
    <source>
        <dbReference type="ARBA" id="ARBA00010879"/>
    </source>
</evidence>
<evidence type="ECO:0000313" key="12">
    <source>
        <dbReference type="Ensembl" id="ENSGWIP00000013877.1"/>
    </source>
</evidence>
<keyword evidence="13" id="KW-1185">Reference proteome</keyword>
<comment type="similarity">
    <text evidence="1">Belongs to the beta type-B retroviral polymerase family. HERV class-II K(HML-2) pol subfamily.</text>
</comment>
<dbReference type="Gene3D" id="3.10.10.10">
    <property type="entry name" value="HIV Type 1 Reverse Transcriptase, subunit A, domain 1"/>
    <property type="match status" value="1"/>
</dbReference>
<evidence type="ECO:0000256" key="6">
    <source>
        <dbReference type="ARBA" id="ARBA00022759"/>
    </source>
</evidence>
<dbReference type="GO" id="GO:0003964">
    <property type="term" value="F:RNA-directed DNA polymerase activity"/>
    <property type="evidence" value="ECO:0007669"/>
    <property type="project" value="UniProtKB-KW"/>
</dbReference>
<protein>
    <recommendedName>
        <fullName evidence="2">ribonuclease H</fullName>
        <ecNumber evidence="2">3.1.26.4</ecNumber>
    </recommendedName>
</protein>
<dbReference type="Pfam" id="PF22938">
    <property type="entry name" value="Integrase_p58_C"/>
    <property type="match status" value="1"/>
</dbReference>
<dbReference type="GO" id="GO:0004523">
    <property type="term" value="F:RNA-DNA hybrid ribonuclease activity"/>
    <property type="evidence" value="ECO:0007669"/>
    <property type="project" value="UniProtKB-EC"/>
</dbReference>
<keyword evidence="5" id="KW-0540">Nuclease</keyword>
<dbReference type="AlphaFoldDB" id="A0A8C5E2N5"/>
<evidence type="ECO:0000259" key="10">
    <source>
        <dbReference type="Pfam" id="PF17917"/>
    </source>
</evidence>
<keyword evidence="7" id="KW-0378">Hydrolase</keyword>
<evidence type="ECO:0000256" key="4">
    <source>
        <dbReference type="ARBA" id="ARBA00022695"/>
    </source>
</evidence>
<keyword evidence="6" id="KW-0255">Endonuclease</keyword>
<dbReference type="PANTHER" id="PTHR37984">
    <property type="entry name" value="PROTEIN CBG26694"/>
    <property type="match status" value="1"/>
</dbReference>
<sequence length="596" mass="66533">MREFKPGEKVLVLLPIPGSSLQARYAGPYLIKNKVGERDYLIITPDRRRSTRLCHVNMLKPYFEHGEPVVSAVGEVVERAELSVTGGAESAEARVSLVTGGQEASVSAPPEEDGLSVALTEGRFANSVVLQNLPMLLSHLSESEHRGLVELIKSYDSLFGDVPSKTHVLYHDIDVGDAKPIKQHPYRVNPEKRSRLKKQVDYMVLHGIAENSSSAWSSPCLLTVKANGEDRFCTDFRKVNGVTRPDCYPLPRMEDCVDHVGAAEYVSKLDLLKGYWQVCLTERAKEISAFVTPDDFLQYNVMAFGMCNAPATFQRLMNVVLSGLPFCEAYLDDVVVCSSSWGEHLEHLGRVFQRLRESNLTVNLSKCEFGKATVTYLGKQVGGGQVRPVQAKVEAISAIPPPVNRTELRRYLAMIGYYRGFCKNFSVVAAPLTDLLSPKVEFCWTQACQFAFDQTKTLLVNAPVLAAPSFERPFKVAVDACDSGVGAVLLQDDGEGVEHPVSFFSKKLNRHQRWYSTIEKEALALIMALEHFEVYVGCSSVPVVIYTDHNPLVFLDRMRNKNRRLMNWSLRLQQFNLVITHIRGCDNVIADALSRL</sequence>
<dbReference type="InterPro" id="IPR043128">
    <property type="entry name" value="Rev_trsase/Diguanyl_cyclase"/>
</dbReference>
<dbReference type="Proteomes" id="UP000694680">
    <property type="component" value="Chromosome 3"/>
</dbReference>
<dbReference type="InterPro" id="IPR050951">
    <property type="entry name" value="Retrovirus_Pol_polyprotein"/>
</dbReference>
<feature type="domain" description="Integrase p58-like C-terminal" evidence="11">
    <location>
        <begin position="27"/>
        <end position="61"/>
    </location>
</feature>
<dbReference type="CDD" id="cd09274">
    <property type="entry name" value="RNase_HI_RT_Ty3"/>
    <property type="match status" value="1"/>
</dbReference>
<dbReference type="Gene3D" id="3.30.70.270">
    <property type="match status" value="2"/>
</dbReference>
<dbReference type="InterPro" id="IPR043502">
    <property type="entry name" value="DNA/RNA_pol_sf"/>
</dbReference>
<dbReference type="InterPro" id="IPR041373">
    <property type="entry name" value="RT_RNaseH"/>
</dbReference>
<evidence type="ECO:0000256" key="3">
    <source>
        <dbReference type="ARBA" id="ARBA00022679"/>
    </source>
</evidence>
<dbReference type="InterPro" id="IPR054465">
    <property type="entry name" value="Integrase_p58-like_C"/>
</dbReference>
<dbReference type="EC" id="3.1.26.4" evidence="2"/>
<evidence type="ECO:0000259" key="11">
    <source>
        <dbReference type="Pfam" id="PF22938"/>
    </source>
</evidence>
<feature type="domain" description="Reverse transcriptase" evidence="9">
    <location>
        <begin position="228"/>
        <end position="379"/>
    </location>
</feature>
<dbReference type="FunFam" id="3.30.70.270:FF:000020">
    <property type="entry name" value="Transposon Tf2-6 polyprotein-like Protein"/>
    <property type="match status" value="1"/>
</dbReference>
<reference evidence="12" key="2">
    <citation type="submission" date="2025-08" db="UniProtKB">
        <authorList>
            <consortium name="Ensembl"/>
        </authorList>
    </citation>
    <scope>IDENTIFICATION</scope>
</reference>
<name>A0A8C5E2N5_GOUWI</name>
<dbReference type="InterPro" id="IPR000477">
    <property type="entry name" value="RT_dom"/>
</dbReference>
<keyword evidence="3" id="KW-0808">Transferase</keyword>
<evidence type="ECO:0000313" key="13">
    <source>
        <dbReference type="Proteomes" id="UP000694680"/>
    </source>
</evidence>
<dbReference type="Pfam" id="PF17917">
    <property type="entry name" value="RT_RNaseH"/>
    <property type="match status" value="1"/>
</dbReference>
<evidence type="ECO:0000256" key="8">
    <source>
        <dbReference type="ARBA" id="ARBA00022918"/>
    </source>
</evidence>
<dbReference type="Ensembl" id="ENSGWIT00000015373.1">
    <property type="protein sequence ID" value="ENSGWIP00000013877.1"/>
    <property type="gene ID" value="ENSGWIG00000007873.1"/>
</dbReference>
<evidence type="ECO:0000256" key="7">
    <source>
        <dbReference type="ARBA" id="ARBA00022801"/>
    </source>
</evidence>
<evidence type="ECO:0000256" key="5">
    <source>
        <dbReference type="ARBA" id="ARBA00022722"/>
    </source>
</evidence>
<proteinExistence type="inferred from homology"/>
<dbReference type="Pfam" id="PF00078">
    <property type="entry name" value="RVT_1"/>
    <property type="match status" value="1"/>
</dbReference>
<dbReference type="FunFam" id="3.10.20.370:FF:000001">
    <property type="entry name" value="Retrovirus-related Pol polyprotein from transposon 17.6-like protein"/>
    <property type="match status" value="1"/>
</dbReference>
<accession>A0A8C5E2N5</accession>
<evidence type="ECO:0000259" key="9">
    <source>
        <dbReference type="Pfam" id="PF00078"/>
    </source>
</evidence>
<reference evidence="12" key="1">
    <citation type="submission" date="2020-06" db="EMBL/GenBank/DDBJ databases">
        <authorList>
            <consortium name="Wellcome Sanger Institute Data Sharing"/>
        </authorList>
    </citation>
    <scope>NUCLEOTIDE SEQUENCE [LARGE SCALE GENOMIC DNA]</scope>
</reference>
<feature type="domain" description="Reverse transcriptase RNase H-like" evidence="10">
    <location>
        <begin position="470"/>
        <end position="575"/>
    </location>
</feature>
<reference evidence="12" key="3">
    <citation type="submission" date="2025-09" db="UniProtKB">
        <authorList>
            <consortium name="Ensembl"/>
        </authorList>
    </citation>
    <scope>IDENTIFICATION</scope>
</reference>
<dbReference type="CDD" id="cd01647">
    <property type="entry name" value="RT_LTR"/>
    <property type="match status" value="1"/>
</dbReference>
<organism evidence="12 13">
    <name type="scientific">Gouania willdenowi</name>
    <name type="common">Blunt-snouted clingfish</name>
    <name type="synonym">Lepadogaster willdenowi</name>
    <dbReference type="NCBI Taxonomy" id="441366"/>
    <lineage>
        <taxon>Eukaryota</taxon>
        <taxon>Metazoa</taxon>
        <taxon>Chordata</taxon>
        <taxon>Craniata</taxon>
        <taxon>Vertebrata</taxon>
        <taxon>Euteleostomi</taxon>
        <taxon>Actinopterygii</taxon>
        <taxon>Neopterygii</taxon>
        <taxon>Teleostei</taxon>
        <taxon>Neoteleostei</taxon>
        <taxon>Acanthomorphata</taxon>
        <taxon>Ovalentaria</taxon>
        <taxon>Blenniimorphae</taxon>
        <taxon>Blenniiformes</taxon>
        <taxon>Gobiesocoidei</taxon>
        <taxon>Gobiesocidae</taxon>
        <taxon>Gobiesocinae</taxon>
        <taxon>Gouania</taxon>
    </lineage>
</organism>